<comment type="subcellular location">
    <subcellularLocation>
        <location evidence="1">Cell membrane</location>
        <topology evidence="1">Multi-pass membrane protein</topology>
    </subcellularLocation>
</comment>
<comment type="similarity">
    <text evidence="8">Belongs to the binding-protein-dependent transport system permease family. LivHM subfamily.</text>
</comment>
<evidence type="ECO:0000256" key="1">
    <source>
        <dbReference type="ARBA" id="ARBA00004651"/>
    </source>
</evidence>
<feature type="transmembrane region" description="Helical" evidence="9">
    <location>
        <begin position="139"/>
        <end position="157"/>
    </location>
</feature>
<dbReference type="AlphaFoldDB" id="A0A1B2HMB9"/>
<evidence type="ECO:0000256" key="9">
    <source>
        <dbReference type="SAM" id="Phobius"/>
    </source>
</evidence>
<dbReference type="GO" id="GO:0005886">
    <property type="term" value="C:plasma membrane"/>
    <property type="evidence" value="ECO:0007669"/>
    <property type="project" value="UniProtKB-SubCell"/>
</dbReference>
<dbReference type="CDD" id="cd06582">
    <property type="entry name" value="TM_PBP1_LivH_like"/>
    <property type="match status" value="1"/>
</dbReference>
<evidence type="ECO:0000256" key="8">
    <source>
        <dbReference type="ARBA" id="ARBA00037998"/>
    </source>
</evidence>
<dbReference type="RefSeq" id="WP_065917191.1">
    <property type="nucleotide sequence ID" value="NZ_CP016793.1"/>
</dbReference>
<keyword evidence="3" id="KW-1003">Cell membrane</keyword>
<protein>
    <submittedName>
        <fullName evidence="10">Branched-chain amino acid ABC transporter permease</fullName>
    </submittedName>
</protein>
<evidence type="ECO:0000256" key="2">
    <source>
        <dbReference type="ARBA" id="ARBA00022448"/>
    </source>
</evidence>
<keyword evidence="7 9" id="KW-0472">Membrane</keyword>
<dbReference type="Proteomes" id="UP000093053">
    <property type="component" value="Chromosome"/>
</dbReference>
<dbReference type="PANTHER" id="PTHR11795">
    <property type="entry name" value="BRANCHED-CHAIN AMINO ACID TRANSPORT SYSTEM PERMEASE PROTEIN LIVH"/>
    <property type="match status" value="1"/>
</dbReference>
<dbReference type="InterPro" id="IPR052157">
    <property type="entry name" value="BCAA_transport_permease"/>
</dbReference>
<accession>A0A1B2HMB9</accession>
<keyword evidence="11" id="KW-1185">Reference proteome</keyword>
<proteinExistence type="inferred from homology"/>
<evidence type="ECO:0000313" key="11">
    <source>
        <dbReference type="Proteomes" id="UP000093053"/>
    </source>
</evidence>
<evidence type="ECO:0000256" key="7">
    <source>
        <dbReference type="ARBA" id="ARBA00023136"/>
    </source>
</evidence>
<dbReference type="Pfam" id="PF02653">
    <property type="entry name" value="BPD_transp_2"/>
    <property type="match status" value="1"/>
</dbReference>
<sequence length="295" mass="30972">MDEFLQSLIRGLGTGSIYSLLALGFVIIYKSTQVISFAQPAFMLAGAVLVSYLSPAVSFYGAVLVAALVIAVLALGVERTVLRPMVGKPVFVVAIITIGVDVVVRVVTNAFIGLDVRQVGDPWGLDTVSFLGAEVQQRYLVMIGTTAVVTVGLFLFFRYSRIGLAMRAVAYDQEVALAQGISVGSVFALSWALAGGLAALAGVFVATGAGVDQQLWIVALKALPAIILGGLESLGGAVVGGLAVGIVESLFGTYQNDFAPWLGPNFGLVAPYALMLLVLLVRPYGLFGKREVERL</sequence>
<keyword evidence="2" id="KW-0813">Transport</keyword>
<evidence type="ECO:0000256" key="4">
    <source>
        <dbReference type="ARBA" id="ARBA00022692"/>
    </source>
</evidence>
<evidence type="ECO:0000256" key="5">
    <source>
        <dbReference type="ARBA" id="ARBA00022970"/>
    </source>
</evidence>
<evidence type="ECO:0000313" key="10">
    <source>
        <dbReference type="EMBL" id="ANZ38846.1"/>
    </source>
</evidence>
<evidence type="ECO:0000256" key="3">
    <source>
        <dbReference type="ARBA" id="ARBA00022475"/>
    </source>
</evidence>
<dbReference type="STRING" id="1586287.BBK82_25040"/>
<dbReference type="InterPro" id="IPR001851">
    <property type="entry name" value="ABC_transp_permease"/>
</dbReference>
<keyword evidence="6 9" id="KW-1133">Transmembrane helix</keyword>
<feature type="transmembrane region" description="Helical" evidence="9">
    <location>
        <begin position="12"/>
        <end position="29"/>
    </location>
</feature>
<feature type="transmembrane region" description="Helical" evidence="9">
    <location>
        <begin position="89"/>
        <end position="112"/>
    </location>
</feature>
<feature type="transmembrane region" description="Helical" evidence="9">
    <location>
        <begin position="266"/>
        <end position="287"/>
    </location>
</feature>
<keyword evidence="4 9" id="KW-0812">Transmembrane</keyword>
<dbReference type="KEGG" id="led:BBK82_25040"/>
<feature type="transmembrane region" description="Helical" evidence="9">
    <location>
        <begin position="193"/>
        <end position="211"/>
    </location>
</feature>
<dbReference type="EMBL" id="CP016793">
    <property type="protein sequence ID" value="ANZ38846.1"/>
    <property type="molecule type" value="Genomic_DNA"/>
</dbReference>
<gene>
    <name evidence="10" type="ORF">BBK82_25040</name>
</gene>
<dbReference type="GO" id="GO:0022857">
    <property type="term" value="F:transmembrane transporter activity"/>
    <property type="evidence" value="ECO:0007669"/>
    <property type="project" value="InterPro"/>
</dbReference>
<feature type="transmembrane region" description="Helical" evidence="9">
    <location>
        <begin position="223"/>
        <end position="246"/>
    </location>
</feature>
<evidence type="ECO:0000256" key="6">
    <source>
        <dbReference type="ARBA" id="ARBA00022989"/>
    </source>
</evidence>
<keyword evidence="5" id="KW-0029">Amino-acid transport</keyword>
<feature type="transmembrane region" description="Helical" evidence="9">
    <location>
        <begin position="59"/>
        <end position="77"/>
    </location>
</feature>
<name>A0A1B2HMB9_9PSEU</name>
<dbReference type="OrthoDB" id="3572933at2"/>
<organism evidence="10 11">
    <name type="scientific">Lentzea guizhouensis</name>
    <dbReference type="NCBI Taxonomy" id="1586287"/>
    <lineage>
        <taxon>Bacteria</taxon>
        <taxon>Bacillati</taxon>
        <taxon>Actinomycetota</taxon>
        <taxon>Actinomycetes</taxon>
        <taxon>Pseudonocardiales</taxon>
        <taxon>Pseudonocardiaceae</taxon>
        <taxon>Lentzea</taxon>
    </lineage>
</organism>
<reference evidence="10 11" key="1">
    <citation type="submission" date="2016-07" db="EMBL/GenBank/DDBJ databases">
        <title>Complete genome sequence of the Lentzea guizhouensis DHS C013.</title>
        <authorList>
            <person name="Cao C."/>
        </authorList>
    </citation>
    <scope>NUCLEOTIDE SEQUENCE [LARGE SCALE GENOMIC DNA]</scope>
    <source>
        <strain evidence="10 11">DHS C013</strain>
    </source>
</reference>
<dbReference type="PANTHER" id="PTHR11795:SF451">
    <property type="entry name" value="ABC TRANSPORTER PERMEASE PROTEIN"/>
    <property type="match status" value="1"/>
</dbReference>
<dbReference type="GO" id="GO:0006865">
    <property type="term" value="P:amino acid transport"/>
    <property type="evidence" value="ECO:0007669"/>
    <property type="project" value="UniProtKB-KW"/>
</dbReference>